<dbReference type="Pfam" id="PF00293">
    <property type="entry name" value="NUDIX"/>
    <property type="match status" value="1"/>
</dbReference>
<evidence type="ECO:0000259" key="26">
    <source>
        <dbReference type="PROSITE" id="PS51462"/>
    </source>
</evidence>
<reference evidence="27 28" key="2">
    <citation type="submission" date="2016-01" db="EMBL/GenBank/DDBJ databases">
        <title>Microcella alkaliphila JAM AC0309 whole genome shotgun sequence.</title>
        <authorList>
            <person name="Kurata A."/>
            <person name="Hirose Y."/>
            <person name="Kishimoto N."/>
            <person name="Kobayashi T."/>
        </authorList>
    </citation>
    <scope>NUCLEOTIDE SEQUENCE [LARGE SCALE GENOMIC DNA]</scope>
    <source>
        <strain evidence="27 28">JAM AC0309</strain>
    </source>
</reference>
<keyword evidence="5" id="KW-0963">Cytoplasm</keyword>
<gene>
    <name evidence="27" type="primary">yvcI</name>
    <name evidence="27" type="ORF">MalAC0309_1778</name>
</gene>
<keyword evidence="7 25" id="KW-0378">Hydrolase</keyword>
<keyword evidence="6" id="KW-0479">Metal-binding</keyword>
<dbReference type="PROSITE" id="PS51462">
    <property type="entry name" value="NUDIX"/>
    <property type="match status" value="1"/>
</dbReference>
<comment type="subunit">
    <text evidence="4">Monomer.</text>
</comment>
<comment type="similarity">
    <text evidence="3 25">Belongs to the Nudix hydrolase family.</text>
</comment>
<evidence type="ECO:0000256" key="8">
    <source>
        <dbReference type="ARBA" id="ARBA00022842"/>
    </source>
</evidence>
<dbReference type="Gene3D" id="3.90.79.10">
    <property type="entry name" value="Nucleoside Triphosphate Pyrophosphohydrolase"/>
    <property type="match status" value="1"/>
</dbReference>
<comment type="catalytic activity">
    <reaction evidence="10">
        <text>8-oxo-dATP + H2O = 8-oxo-dAMP + diphosphate + H(+)</text>
        <dbReference type="Rhea" id="RHEA:65396"/>
        <dbReference type="ChEBI" id="CHEBI:15377"/>
        <dbReference type="ChEBI" id="CHEBI:15378"/>
        <dbReference type="ChEBI" id="CHEBI:33019"/>
        <dbReference type="ChEBI" id="CHEBI:71361"/>
        <dbReference type="ChEBI" id="CHEBI:172871"/>
    </reaction>
    <physiologicalReaction direction="left-to-right" evidence="10">
        <dbReference type="Rhea" id="RHEA:65397"/>
    </physiologicalReaction>
</comment>
<dbReference type="InterPro" id="IPR020084">
    <property type="entry name" value="NUDIX_hydrolase_CS"/>
</dbReference>
<comment type="catalytic activity">
    <reaction evidence="23">
        <text>N(6)-methyl-dATP + H2O = N(6)-methyl-dAMP + diphosphate + H(+)</text>
        <dbReference type="Rhea" id="RHEA:67604"/>
        <dbReference type="ChEBI" id="CHEBI:15377"/>
        <dbReference type="ChEBI" id="CHEBI:15378"/>
        <dbReference type="ChEBI" id="CHEBI:33019"/>
        <dbReference type="ChEBI" id="CHEBI:169976"/>
        <dbReference type="ChEBI" id="CHEBI:172872"/>
    </reaction>
    <physiologicalReaction direction="left-to-right" evidence="23">
        <dbReference type="Rhea" id="RHEA:67605"/>
    </physiologicalReaction>
</comment>
<dbReference type="RefSeq" id="WP_096421946.1">
    <property type="nucleotide sequence ID" value="NZ_AP017315.1"/>
</dbReference>
<evidence type="ECO:0000256" key="14">
    <source>
        <dbReference type="ARBA" id="ARBA00026103"/>
    </source>
</evidence>
<comment type="catalytic activity">
    <reaction evidence="22">
        <text>O(6)-methyl-dGTP + H2O = O(6)-methyl-dGMP + diphosphate + H(+)</text>
        <dbReference type="Rhea" id="RHEA:67600"/>
        <dbReference type="ChEBI" id="CHEBI:15377"/>
        <dbReference type="ChEBI" id="CHEBI:15378"/>
        <dbReference type="ChEBI" id="CHEBI:33019"/>
        <dbReference type="ChEBI" id="CHEBI:169974"/>
        <dbReference type="ChEBI" id="CHEBI:169975"/>
    </reaction>
    <physiologicalReaction direction="left-to-right" evidence="22">
        <dbReference type="Rhea" id="RHEA:67601"/>
    </physiologicalReaction>
</comment>
<comment type="catalytic activity">
    <reaction evidence="21">
        <text>N(6)-methyl-ATP + H2O = N(6)-methyl-AMP + diphosphate + H(+)</text>
        <dbReference type="Rhea" id="RHEA:67608"/>
        <dbReference type="ChEBI" id="CHEBI:15377"/>
        <dbReference type="ChEBI" id="CHEBI:15378"/>
        <dbReference type="ChEBI" id="CHEBI:33019"/>
        <dbReference type="ChEBI" id="CHEBI:144842"/>
        <dbReference type="ChEBI" id="CHEBI:172873"/>
    </reaction>
    <physiologicalReaction direction="left-to-right" evidence="21">
        <dbReference type="Rhea" id="RHEA:67609"/>
    </physiologicalReaction>
</comment>
<comment type="catalytic activity">
    <reaction evidence="13">
        <text>2-oxo-ATP + H2O = 2-oxo-AMP + diphosphate + H(+)</text>
        <dbReference type="Rhea" id="RHEA:67392"/>
        <dbReference type="ChEBI" id="CHEBI:15377"/>
        <dbReference type="ChEBI" id="CHEBI:15378"/>
        <dbReference type="ChEBI" id="CHEBI:33019"/>
        <dbReference type="ChEBI" id="CHEBI:71395"/>
        <dbReference type="ChEBI" id="CHEBI:172878"/>
    </reaction>
    <physiologicalReaction direction="left-to-right" evidence="13">
        <dbReference type="Rhea" id="RHEA:67393"/>
    </physiologicalReaction>
</comment>
<evidence type="ECO:0000256" key="16">
    <source>
        <dbReference type="ARBA" id="ARBA00029673"/>
    </source>
</evidence>
<dbReference type="PRINTS" id="PR01403">
    <property type="entry name" value="8OXTPHPHTASE"/>
</dbReference>
<evidence type="ECO:0000256" key="9">
    <source>
        <dbReference type="ARBA" id="ARBA00022884"/>
    </source>
</evidence>
<evidence type="ECO:0000256" key="17">
    <source>
        <dbReference type="ARBA" id="ARBA00030634"/>
    </source>
</evidence>
<dbReference type="EC" id="3.6.1.56" evidence="14"/>
<dbReference type="GO" id="GO:0005737">
    <property type="term" value="C:cytoplasm"/>
    <property type="evidence" value="ECO:0007669"/>
    <property type="project" value="UniProtKB-SubCell"/>
</dbReference>
<dbReference type="PROSITE" id="PS00893">
    <property type="entry name" value="NUDIX_BOX"/>
    <property type="match status" value="1"/>
</dbReference>
<evidence type="ECO:0000256" key="20">
    <source>
        <dbReference type="ARBA" id="ARBA00032071"/>
    </source>
</evidence>
<evidence type="ECO:0000256" key="2">
    <source>
        <dbReference type="ARBA" id="ARBA00004496"/>
    </source>
</evidence>
<evidence type="ECO:0000256" key="13">
    <source>
        <dbReference type="ARBA" id="ARBA00024596"/>
    </source>
</evidence>
<name>A0A0U5CGG1_9MICO</name>
<comment type="catalytic activity">
    <reaction evidence="12">
        <text>8-oxo-dGTP + H2O = 8-oxo-dGMP + diphosphate + H(+)</text>
        <dbReference type="Rhea" id="RHEA:31575"/>
        <dbReference type="ChEBI" id="CHEBI:15377"/>
        <dbReference type="ChEBI" id="CHEBI:15378"/>
        <dbReference type="ChEBI" id="CHEBI:33019"/>
        <dbReference type="ChEBI" id="CHEBI:63224"/>
        <dbReference type="ChEBI" id="CHEBI:77896"/>
    </reaction>
    <physiologicalReaction direction="left-to-right" evidence="12">
        <dbReference type="Rhea" id="RHEA:31576"/>
    </physiologicalReaction>
</comment>
<evidence type="ECO:0000256" key="4">
    <source>
        <dbReference type="ARBA" id="ARBA00011245"/>
    </source>
</evidence>
<reference evidence="28" key="1">
    <citation type="submission" date="2015-12" db="EMBL/GenBank/DDBJ databases">
        <authorList>
            <person name="Shamseldin A."/>
            <person name="Moawad H."/>
            <person name="Abd El-Rahim W.M."/>
            <person name="Sadowsky M.J."/>
        </authorList>
    </citation>
    <scope>NUCLEOTIDE SEQUENCE [LARGE SCALE GENOMIC DNA]</scope>
    <source>
        <strain evidence="28">JAM AC0309</strain>
    </source>
</reference>
<dbReference type="InterPro" id="IPR003563">
    <property type="entry name" value="8ODP"/>
</dbReference>
<evidence type="ECO:0000256" key="10">
    <source>
        <dbReference type="ARBA" id="ARBA00024448"/>
    </source>
</evidence>
<evidence type="ECO:0000256" key="6">
    <source>
        <dbReference type="ARBA" id="ARBA00022723"/>
    </source>
</evidence>
<organism evidence="27 28">
    <name type="scientific">Microcella alkaliphila</name>
    <dbReference type="NCBI Taxonomy" id="279828"/>
    <lineage>
        <taxon>Bacteria</taxon>
        <taxon>Bacillati</taxon>
        <taxon>Actinomycetota</taxon>
        <taxon>Actinomycetes</taxon>
        <taxon>Micrococcales</taxon>
        <taxon>Microbacteriaceae</taxon>
        <taxon>Microcella</taxon>
    </lineage>
</organism>
<evidence type="ECO:0000256" key="11">
    <source>
        <dbReference type="ARBA" id="ARBA00024459"/>
    </source>
</evidence>
<dbReference type="InterPro" id="IPR000086">
    <property type="entry name" value="NUDIX_hydrolase_dom"/>
</dbReference>
<evidence type="ECO:0000256" key="5">
    <source>
        <dbReference type="ARBA" id="ARBA00022490"/>
    </source>
</evidence>
<evidence type="ECO:0000256" key="24">
    <source>
        <dbReference type="ARBA" id="ARBA00053094"/>
    </source>
</evidence>
<dbReference type="AlphaFoldDB" id="A0A0U5CGG1"/>
<dbReference type="KEGG" id="malk:MalAC0309_1778"/>
<sequence>MAMFDVAVVYVTRTVGIAGTRRREVLLGRKLTGLGVDRLVGPGGKLEPGESPRDAAVREVAEEVGLTIDPTDLQPIGEIAYPFVDEPRWSQFSHAFTTDRFRGEVRASDELEPVWHPLDALPVDRMWADAALWLPRALRGEFVRATLHFGAGDRVVRQEWGVARRS</sequence>
<comment type="catalytic activity">
    <reaction evidence="11">
        <text>2-oxo-dATP + H2O = 2-oxo-dAMP + diphosphate + H(+)</text>
        <dbReference type="Rhea" id="RHEA:31583"/>
        <dbReference type="ChEBI" id="CHEBI:15377"/>
        <dbReference type="ChEBI" id="CHEBI:15378"/>
        <dbReference type="ChEBI" id="CHEBI:33019"/>
        <dbReference type="ChEBI" id="CHEBI:63212"/>
        <dbReference type="ChEBI" id="CHEBI:77897"/>
        <dbReference type="EC" id="3.6.1.56"/>
    </reaction>
    <physiologicalReaction direction="left-to-right" evidence="11">
        <dbReference type="Rhea" id="RHEA:31584"/>
    </physiologicalReaction>
</comment>
<evidence type="ECO:0000256" key="7">
    <source>
        <dbReference type="ARBA" id="ARBA00022801"/>
    </source>
</evidence>
<dbReference type="CDD" id="cd03427">
    <property type="entry name" value="NUDIX_MTH1_Nudt1"/>
    <property type="match status" value="1"/>
</dbReference>
<dbReference type="InterPro" id="IPR015797">
    <property type="entry name" value="NUDIX_hydrolase-like_dom_sf"/>
</dbReference>
<dbReference type="PRINTS" id="PR00502">
    <property type="entry name" value="NUDIXFAMILY"/>
</dbReference>
<evidence type="ECO:0000256" key="22">
    <source>
        <dbReference type="ARBA" id="ARBA00048894"/>
    </source>
</evidence>
<feature type="domain" description="Nudix hydrolase" evidence="26">
    <location>
        <begin position="10"/>
        <end position="142"/>
    </location>
</feature>
<comment type="subcellular location">
    <subcellularLocation>
        <location evidence="2">Cytoplasm</location>
    </subcellularLocation>
</comment>
<comment type="cofactor">
    <cofactor evidence="1">
        <name>Mg(2+)</name>
        <dbReference type="ChEBI" id="CHEBI:18420"/>
    </cofactor>
</comment>
<evidence type="ECO:0000256" key="1">
    <source>
        <dbReference type="ARBA" id="ARBA00001946"/>
    </source>
</evidence>
<dbReference type="GO" id="GO:0008413">
    <property type="term" value="F:8-oxo-7,8-dihydroguanosine triphosphate pyrophosphatase activity"/>
    <property type="evidence" value="ECO:0007669"/>
    <property type="project" value="InterPro"/>
</dbReference>
<evidence type="ECO:0000256" key="12">
    <source>
        <dbReference type="ARBA" id="ARBA00024486"/>
    </source>
</evidence>
<evidence type="ECO:0000313" key="28">
    <source>
        <dbReference type="Proteomes" id="UP000218965"/>
    </source>
</evidence>
<accession>A0A0U5CGG1</accession>
<dbReference type="PANTHER" id="PTHR43758:SF2">
    <property type="entry name" value="OXIDIZED PURINE NUCLEOSIDE TRIPHOSPHATE HYDROLASE"/>
    <property type="match status" value="1"/>
</dbReference>
<dbReference type="GO" id="GO:0046872">
    <property type="term" value="F:metal ion binding"/>
    <property type="evidence" value="ECO:0007669"/>
    <property type="project" value="UniProtKB-KW"/>
</dbReference>
<evidence type="ECO:0000256" key="3">
    <source>
        <dbReference type="ARBA" id="ARBA00005582"/>
    </source>
</evidence>
<dbReference type="GO" id="GO:0042262">
    <property type="term" value="P:DNA protection"/>
    <property type="evidence" value="ECO:0007669"/>
    <property type="project" value="InterPro"/>
</dbReference>
<evidence type="ECO:0000256" key="15">
    <source>
        <dbReference type="ARBA" id="ARBA00026218"/>
    </source>
</evidence>
<proteinExistence type="inferred from homology"/>
<dbReference type="PANTHER" id="PTHR43758">
    <property type="entry name" value="7,8-DIHYDRO-8-OXOGUANINE TRIPHOSPHATASE"/>
    <property type="match status" value="1"/>
</dbReference>
<evidence type="ECO:0000256" key="25">
    <source>
        <dbReference type="RuleBase" id="RU003476"/>
    </source>
</evidence>
<dbReference type="Proteomes" id="UP000218965">
    <property type="component" value="Chromosome"/>
</dbReference>
<protein>
    <recommendedName>
        <fullName evidence="15">Oxidized purine nucleoside triphosphate hydrolase</fullName>
        <ecNumber evidence="14">3.6.1.56</ecNumber>
    </recommendedName>
    <alternativeName>
        <fullName evidence="19">2-hydroxy-dATP diphosphatase</fullName>
    </alternativeName>
    <alternativeName>
        <fullName evidence="18">7,8-dihydro-8-oxoguanine triphosphatase</fullName>
    </alternativeName>
    <alternativeName>
        <fullName evidence="17">8-oxo-dGTPase</fullName>
    </alternativeName>
    <alternativeName>
        <fullName evidence="20">Methylated purine nucleoside triphosphate hydrolase</fullName>
    </alternativeName>
    <alternativeName>
        <fullName evidence="16">Nucleoside diphosphate-linked moiety X motif 1</fullName>
    </alternativeName>
</protein>
<dbReference type="GO" id="GO:0003723">
    <property type="term" value="F:RNA binding"/>
    <property type="evidence" value="ECO:0007669"/>
    <property type="project" value="UniProtKB-KW"/>
</dbReference>
<evidence type="ECO:0000256" key="19">
    <source>
        <dbReference type="ARBA" id="ARBA00031927"/>
    </source>
</evidence>
<dbReference type="GO" id="GO:0008828">
    <property type="term" value="F:dATP diphosphatase activity"/>
    <property type="evidence" value="ECO:0007669"/>
    <property type="project" value="UniProtKB-EC"/>
</dbReference>
<evidence type="ECO:0000256" key="23">
    <source>
        <dbReference type="ARBA" id="ARBA00049032"/>
    </source>
</evidence>
<dbReference type="InterPro" id="IPR020476">
    <property type="entry name" value="Nudix_hydrolase"/>
</dbReference>
<keyword evidence="8" id="KW-0460">Magnesium</keyword>
<keyword evidence="9" id="KW-0694">RNA-binding</keyword>
<dbReference type="SUPFAM" id="SSF55811">
    <property type="entry name" value="Nudix"/>
    <property type="match status" value="1"/>
</dbReference>
<dbReference type="EMBL" id="AP017315">
    <property type="protein sequence ID" value="BAU32626.1"/>
    <property type="molecule type" value="Genomic_DNA"/>
</dbReference>
<evidence type="ECO:0000313" key="27">
    <source>
        <dbReference type="EMBL" id="BAU32626.1"/>
    </source>
</evidence>
<evidence type="ECO:0000256" key="21">
    <source>
        <dbReference type="ARBA" id="ARBA00048002"/>
    </source>
</evidence>
<evidence type="ECO:0000256" key="18">
    <source>
        <dbReference type="ARBA" id="ARBA00030682"/>
    </source>
</evidence>
<dbReference type="OrthoDB" id="9804563at2"/>
<comment type="function">
    <text evidence="24">Oxidized purine nucleoside triphosphate hydrolase which is a prominent sanitizer of the oxidized nucleotide pool. Catalyzes the hydrolysis of 2-oxo-dATP (2-hydroxy-dATP) into 2-oxo-dAMP. Also has a significant hydrolase activity toward 2-oxo-ATP, 8-oxo-dGTP and 8-oxo-dATP. Through the hydrolysis of oxidized purine nucleoside triphosphates, prevents their incorporation into DNA and the subsequent transversions A:T to C:G and G:C to T:A. Also catalyzes the hydrolysis of methylated purine nucleoside triphosphate preventing their integration into DNA. Through this antimutagenic activity protects cells from oxidative stress.</text>
</comment>